<evidence type="ECO:0000313" key="1">
    <source>
        <dbReference type="EMBL" id="KAK3078823.1"/>
    </source>
</evidence>
<evidence type="ECO:0000313" key="2">
    <source>
        <dbReference type="Proteomes" id="UP001186974"/>
    </source>
</evidence>
<reference evidence="1" key="1">
    <citation type="submission" date="2024-09" db="EMBL/GenBank/DDBJ databases">
        <title>Black Yeasts Isolated from many extreme environments.</title>
        <authorList>
            <person name="Coleine C."/>
            <person name="Stajich J.E."/>
            <person name="Selbmann L."/>
        </authorList>
    </citation>
    <scope>NUCLEOTIDE SEQUENCE</scope>
    <source>
        <strain evidence="1">CCFEE 5737</strain>
    </source>
</reference>
<keyword evidence="2" id="KW-1185">Reference proteome</keyword>
<accession>A0ACC3DQM2</accession>
<name>A0ACC3DQM2_9PEZI</name>
<proteinExistence type="predicted"/>
<dbReference type="EMBL" id="JAWDJW010001588">
    <property type="protein sequence ID" value="KAK3078823.1"/>
    <property type="molecule type" value="Genomic_DNA"/>
</dbReference>
<protein>
    <submittedName>
        <fullName evidence="1">Uncharacterized protein</fullName>
    </submittedName>
</protein>
<gene>
    <name evidence="1" type="ORF">LTS18_006534</name>
</gene>
<comment type="caution">
    <text evidence="1">The sequence shown here is derived from an EMBL/GenBank/DDBJ whole genome shotgun (WGS) entry which is preliminary data.</text>
</comment>
<dbReference type="Proteomes" id="UP001186974">
    <property type="component" value="Unassembled WGS sequence"/>
</dbReference>
<sequence length="289" mass="31852">VFLMRVAIKPVHRWIIWAIIIGTAVFGGAYFLIALLQCNPISTFWTMVLPGSSSESCLSGDVIAGATYAASAINALADWTFGILPIFIVRTLQISYKRKIMVAAILAVGAIGSTATVVRIPFVGQLSNWDDFLWNTTDVAIWSTVEPGIGITCCCIATLRPLLKLLLHKARLRTSSQGQRVNSPSFSDHKSPRITSNRFFDATELEDFAPHSNTTTVTTITGNARRGPINDTWRIRRDDQGRNAINKSVMVATLEEAEKSDEKPLPTPPNYLGDILSDWDIEPARRYNG</sequence>
<feature type="non-terminal residue" evidence="1">
    <location>
        <position position="1"/>
    </location>
</feature>
<organism evidence="1 2">
    <name type="scientific">Coniosporium uncinatum</name>
    <dbReference type="NCBI Taxonomy" id="93489"/>
    <lineage>
        <taxon>Eukaryota</taxon>
        <taxon>Fungi</taxon>
        <taxon>Dikarya</taxon>
        <taxon>Ascomycota</taxon>
        <taxon>Pezizomycotina</taxon>
        <taxon>Dothideomycetes</taxon>
        <taxon>Dothideomycetes incertae sedis</taxon>
        <taxon>Coniosporium</taxon>
    </lineage>
</organism>